<keyword evidence="3" id="KW-0997">Cell inner membrane</keyword>
<accession>A0AAE3VFW9</accession>
<comment type="caution">
    <text evidence="14">The sequence shown here is derived from an EMBL/GenBank/DDBJ whole genome shotgun (WGS) entry which is preliminary data.</text>
</comment>
<feature type="domain" description="PpiC" evidence="13">
    <location>
        <begin position="519"/>
        <end position="621"/>
    </location>
</feature>
<evidence type="ECO:0000259" key="13">
    <source>
        <dbReference type="PROSITE" id="PS50198"/>
    </source>
</evidence>
<dbReference type="InterPro" id="IPR000297">
    <property type="entry name" value="PPIase_PpiC"/>
</dbReference>
<keyword evidence="11 14" id="KW-0413">Isomerase</keyword>
<evidence type="ECO:0000256" key="8">
    <source>
        <dbReference type="ARBA" id="ARBA00038408"/>
    </source>
</evidence>
<keyword evidence="2" id="KW-1003">Cell membrane</keyword>
<keyword evidence="4 12" id="KW-0812">Transmembrane</keyword>
<evidence type="ECO:0000256" key="12">
    <source>
        <dbReference type="SAM" id="Phobius"/>
    </source>
</evidence>
<gene>
    <name evidence="14" type="ORF">J3R75_001849</name>
</gene>
<proteinExistence type="inferred from homology"/>
<dbReference type="SUPFAM" id="SSF109998">
    <property type="entry name" value="Triger factor/SurA peptide-binding domain-like"/>
    <property type="match status" value="1"/>
</dbReference>
<dbReference type="EMBL" id="JAUSVL010000001">
    <property type="protein sequence ID" value="MDQ0289742.1"/>
    <property type="molecule type" value="Genomic_DNA"/>
</dbReference>
<evidence type="ECO:0000256" key="7">
    <source>
        <dbReference type="ARBA" id="ARBA00023186"/>
    </source>
</evidence>
<dbReference type="SUPFAM" id="SSF54534">
    <property type="entry name" value="FKBP-like"/>
    <property type="match status" value="1"/>
</dbReference>
<keyword evidence="7" id="KW-0143">Chaperone</keyword>
<evidence type="ECO:0000256" key="4">
    <source>
        <dbReference type="ARBA" id="ARBA00022692"/>
    </source>
</evidence>
<protein>
    <recommendedName>
        <fullName evidence="9">Periplasmic chaperone PpiD</fullName>
    </recommendedName>
    <alternativeName>
        <fullName evidence="10">Periplasmic folding chaperone</fullName>
    </alternativeName>
</protein>
<dbReference type="InterPro" id="IPR046357">
    <property type="entry name" value="PPIase_dom_sf"/>
</dbReference>
<dbReference type="PANTHER" id="PTHR47529">
    <property type="entry name" value="PEPTIDYL-PROLYL CIS-TRANS ISOMERASE D"/>
    <property type="match status" value="1"/>
</dbReference>
<comment type="similarity">
    <text evidence="8">Belongs to the PpiD chaperone family.</text>
</comment>
<evidence type="ECO:0000256" key="9">
    <source>
        <dbReference type="ARBA" id="ARBA00040743"/>
    </source>
</evidence>
<evidence type="ECO:0000313" key="15">
    <source>
        <dbReference type="Proteomes" id="UP001238163"/>
    </source>
</evidence>
<dbReference type="GO" id="GO:0005886">
    <property type="term" value="C:plasma membrane"/>
    <property type="evidence" value="ECO:0007669"/>
    <property type="project" value="UniProtKB-SubCell"/>
</dbReference>
<keyword evidence="6 12" id="KW-0472">Membrane</keyword>
<evidence type="ECO:0000256" key="2">
    <source>
        <dbReference type="ARBA" id="ARBA00022475"/>
    </source>
</evidence>
<feature type="transmembrane region" description="Helical" evidence="12">
    <location>
        <begin position="18"/>
        <end position="36"/>
    </location>
</feature>
<dbReference type="InterPro" id="IPR027304">
    <property type="entry name" value="Trigger_fact/SurA_dom_sf"/>
</dbReference>
<evidence type="ECO:0000256" key="1">
    <source>
        <dbReference type="ARBA" id="ARBA00004382"/>
    </source>
</evidence>
<evidence type="ECO:0000256" key="5">
    <source>
        <dbReference type="ARBA" id="ARBA00022989"/>
    </source>
</evidence>
<evidence type="ECO:0000256" key="10">
    <source>
        <dbReference type="ARBA" id="ARBA00042775"/>
    </source>
</evidence>
<reference evidence="14" key="1">
    <citation type="submission" date="2023-07" db="EMBL/GenBank/DDBJ databases">
        <title>Genomic Encyclopedia of Type Strains, Phase IV (KMG-IV): sequencing the most valuable type-strain genomes for metagenomic binning, comparative biology and taxonomic classification.</title>
        <authorList>
            <person name="Goeker M."/>
        </authorList>
    </citation>
    <scope>NUCLEOTIDE SEQUENCE</scope>
    <source>
        <strain evidence="14">DSM 24202</strain>
    </source>
</reference>
<dbReference type="AlphaFoldDB" id="A0AAE3VFW9"/>
<dbReference type="Gene3D" id="3.10.50.40">
    <property type="match status" value="1"/>
</dbReference>
<keyword evidence="5 12" id="KW-1133">Transmembrane helix</keyword>
<dbReference type="Pfam" id="PF13624">
    <property type="entry name" value="SurA_N_3"/>
    <property type="match status" value="1"/>
</dbReference>
<dbReference type="PROSITE" id="PS50198">
    <property type="entry name" value="PPIC_PPIASE_2"/>
    <property type="match status" value="1"/>
</dbReference>
<sequence length="913" mass="101303">MIISHFNRYVEKHGRKTYIVLGVIISLMFVVFVTPGDMFGGAPGARRSLGKMYGKTLKTQVMMKRMNQADLASLVRYGRYLSQNGGQEQLFEEALRRMRAIHEAKKRGMDKVSKEEIATAIHEMPFFRDEKGFSLEAFQNFKTNFLQRSGLTAGDFDEMVKENIIIDRLEKEVIDGIAIEDREVNEWVENYTVSFAEIKADEATAGNPSDEEIKAFFAKRRGELKVEPRRATLVASVLSTQLLTKAALDEALKAELEPTEDEMRKQYDAMKDRIYKDKSFEDAKAQISVQLKNRKAAEKAKAIIDELGEKMATVTGSDAAARSAQFKALATAAGGEVAECDFFSTGTTIPGLPGAHPNLANAIRGLNEVGQVTKPLWDSGAHRLALLTAIEPGTMPEELNDELRDNIIDIVVTEKATAFYNEKIAPYTDKATKVASATDLAEPYEQELQKNSTLSDEERAALASAHRDMLNEIVRPFFKAEQRSFTAAAFLPESFVSEVVLTDSDLEAGYEKRKDVYQKVEVRFAQIVVKTTADMDEAAKAAKRARIDEAAKKLADGTTFDDLVAEYSEDENSKAKKGETDLMDTSMLNKDLAAKISAMDVGQISGVIATDNAFYLVKLLEKRPARSLAEVREELRTELIAEASKKMAFDAAIELSEALVDTWGRAQDKEAKVAAETMFTEMTTGNDKLSVVTANRVMNGGYVPQELLNGERALMADVFTVSMDEPFTNAINGNKGAFVACLREVVAPKLESPLENPALMNNLKSVYRRQVAMDAAKTRATAAADVINTALKNDPDLAKAAGDLAFKPVETPFSRMKMRDMKDFTVRDSMGLLTALSKAELKTVLPPQKTFGGYVLVYLQDRVVPEDEESKGFMENIRGYVLRNKQNTALGEFYERLERESNTQLAEGLQRVE</sequence>
<dbReference type="InterPro" id="IPR052029">
    <property type="entry name" value="PpiD_chaperone"/>
</dbReference>
<keyword evidence="15" id="KW-1185">Reference proteome</keyword>
<name>A0AAE3VFW9_9BACT</name>
<dbReference type="PANTHER" id="PTHR47529:SF1">
    <property type="entry name" value="PERIPLASMIC CHAPERONE PPID"/>
    <property type="match status" value="1"/>
</dbReference>
<evidence type="ECO:0000256" key="3">
    <source>
        <dbReference type="ARBA" id="ARBA00022519"/>
    </source>
</evidence>
<keyword evidence="11" id="KW-0697">Rotamase</keyword>
<comment type="subcellular location">
    <subcellularLocation>
        <location evidence="1">Cell inner membrane</location>
        <topology evidence="1">Single-pass type II membrane protein</topology>
        <orientation evidence="1">Periplasmic side</orientation>
    </subcellularLocation>
</comment>
<dbReference type="GO" id="GO:0003755">
    <property type="term" value="F:peptidyl-prolyl cis-trans isomerase activity"/>
    <property type="evidence" value="ECO:0007669"/>
    <property type="project" value="UniProtKB-KW"/>
</dbReference>
<evidence type="ECO:0000256" key="11">
    <source>
        <dbReference type="PROSITE-ProRule" id="PRU00278"/>
    </source>
</evidence>
<dbReference type="RefSeq" id="WP_307261196.1">
    <property type="nucleotide sequence ID" value="NZ_JAUSVL010000001.1"/>
</dbReference>
<dbReference type="Proteomes" id="UP001238163">
    <property type="component" value="Unassembled WGS sequence"/>
</dbReference>
<evidence type="ECO:0000256" key="6">
    <source>
        <dbReference type="ARBA" id="ARBA00023136"/>
    </source>
</evidence>
<organism evidence="14 15">
    <name type="scientific">Oligosphaera ethanolica</name>
    <dbReference type="NCBI Taxonomy" id="760260"/>
    <lineage>
        <taxon>Bacteria</taxon>
        <taxon>Pseudomonadati</taxon>
        <taxon>Lentisphaerota</taxon>
        <taxon>Oligosphaeria</taxon>
        <taxon>Oligosphaerales</taxon>
        <taxon>Oligosphaeraceae</taxon>
        <taxon>Oligosphaera</taxon>
    </lineage>
</organism>
<dbReference type="Pfam" id="PF13145">
    <property type="entry name" value="Rotamase_2"/>
    <property type="match status" value="1"/>
</dbReference>
<evidence type="ECO:0000313" key="14">
    <source>
        <dbReference type="EMBL" id="MDQ0289742.1"/>
    </source>
</evidence>